<keyword evidence="4 5" id="KW-0472">Membrane</keyword>
<feature type="transmembrane region" description="Helical" evidence="5">
    <location>
        <begin position="64"/>
        <end position="86"/>
    </location>
</feature>
<reference evidence="7 8" key="1">
    <citation type="submission" date="2020-04" db="EMBL/GenBank/DDBJ databases">
        <title>Description of novel Gluconacetobacter.</title>
        <authorList>
            <person name="Sombolestani A."/>
        </authorList>
    </citation>
    <scope>NUCLEOTIDE SEQUENCE [LARGE SCALE GENOMIC DNA]</scope>
    <source>
        <strain evidence="7 8">LMG 27802</strain>
    </source>
</reference>
<dbReference type="Proteomes" id="UP000578030">
    <property type="component" value="Unassembled WGS sequence"/>
</dbReference>
<dbReference type="Gene3D" id="1.20.1250.20">
    <property type="entry name" value="MFS general substrate transporter like domains"/>
    <property type="match status" value="1"/>
</dbReference>
<protein>
    <submittedName>
        <fullName evidence="7">MFS transporter</fullName>
    </submittedName>
</protein>
<feature type="transmembrane region" description="Helical" evidence="5">
    <location>
        <begin position="293"/>
        <end position="314"/>
    </location>
</feature>
<dbReference type="GO" id="GO:0046943">
    <property type="term" value="F:carboxylic acid transmembrane transporter activity"/>
    <property type="evidence" value="ECO:0007669"/>
    <property type="project" value="TreeGrafter"/>
</dbReference>
<evidence type="ECO:0000259" key="6">
    <source>
        <dbReference type="PROSITE" id="PS50850"/>
    </source>
</evidence>
<feature type="transmembrane region" description="Helical" evidence="5">
    <location>
        <begin position="321"/>
        <end position="341"/>
    </location>
</feature>
<dbReference type="InterPro" id="IPR005828">
    <property type="entry name" value="MFS_sugar_transport-like"/>
</dbReference>
<evidence type="ECO:0000256" key="4">
    <source>
        <dbReference type="ARBA" id="ARBA00023136"/>
    </source>
</evidence>
<dbReference type="PANTHER" id="PTHR23508:SF10">
    <property type="entry name" value="CARBOXYLIC ACID TRANSPORTER PROTEIN HOMOLOG"/>
    <property type="match status" value="1"/>
</dbReference>
<comment type="subcellular location">
    <subcellularLocation>
        <location evidence="1">Membrane</location>
        <topology evidence="1">Multi-pass membrane protein</topology>
    </subcellularLocation>
</comment>
<dbReference type="PANTHER" id="PTHR23508">
    <property type="entry name" value="CARBOXYLIC ACID TRANSPORTER PROTEIN HOMOLOG"/>
    <property type="match status" value="1"/>
</dbReference>
<dbReference type="RefSeq" id="WP_182960197.1">
    <property type="nucleotide sequence ID" value="NZ_JABEQM010000012.1"/>
</dbReference>
<feature type="transmembrane region" description="Helical" evidence="5">
    <location>
        <begin position="24"/>
        <end position="44"/>
    </location>
</feature>
<feature type="transmembrane region" description="Helical" evidence="5">
    <location>
        <begin position="93"/>
        <end position="112"/>
    </location>
</feature>
<feature type="transmembrane region" description="Helical" evidence="5">
    <location>
        <begin position="347"/>
        <end position="370"/>
    </location>
</feature>
<keyword evidence="3 5" id="KW-1133">Transmembrane helix</keyword>
<feature type="transmembrane region" description="Helical" evidence="5">
    <location>
        <begin position="151"/>
        <end position="169"/>
    </location>
</feature>
<comment type="caution">
    <text evidence="7">The sequence shown here is derived from an EMBL/GenBank/DDBJ whole genome shotgun (WGS) entry which is preliminary data.</text>
</comment>
<proteinExistence type="predicted"/>
<name>A0A7W4K946_9PROT</name>
<keyword evidence="2 5" id="KW-0812">Transmembrane</keyword>
<dbReference type="CDD" id="cd17316">
    <property type="entry name" value="MFS_SV2_like"/>
    <property type="match status" value="1"/>
</dbReference>
<dbReference type="GO" id="GO:0005886">
    <property type="term" value="C:plasma membrane"/>
    <property type="evidence" value="ECO:0007669"/>
    <property type="project" value="TreeGrafter"/>
</dbReference>
<keyword evidence="8" id="KW-1185">Reference proteome</keyword>
<evidence type="ECO:0000313" key="7">
    <source>
        <dbReference type="EMBL" id="MBB2202636.1"/>
    </source>
</evidence>
<dbReference type="PROSITE" id="PS00216">
    <property type="entry name" value="SUGAR_TRANSPORT_1"/>
    <property type="match status" value="1"/>
</dbReference>
<evidence type="ECO:0000256" key="1">
    <source>
        <dbReference type="ARBA" id="ARBA00004141"/>
    </source>
</evidence>
<evidence type="ECO:0000256" key="5">
    <source>
        <dbReference type="SAM" id="Phobius"/>
    </source>
</evidence>
<gene>
    <name evidence="7" type="ORF">HLH28_13830</name>
</gene>
<feature type="transmembrane region" description="Helical" evidence="5">
    <location>
        <begin position="259"/>
        <end position="281"/>
    </location>
</feature>
<feature type="transmembrane region" description="Helical" evidence="5">
    <location>
        <begin position="181"/>
        <end position="203"/>
    </location>
</feature>
<dbReference type="InterPro" id="IPR005829">
    <property type="entry name" value="Sugar_transporter_CS"/>
</dbReference>
<dbReference type="AlphaFoldDB" id="A0A7W4K946"/>
<feature type="domain" description="Major facilitator superfamily (MFS) profile" evidence="6">
    <location>
        <begin position="28"/>
        <end position="436"/>
    </location>
</feature>
<evidence type="ECO:0000313" key="8">
    <source>
        <dbReference type="Proteomes" id="UP000578030"/>
    </source>
</evidence>
<organism evidence="7 8">
    <name type="scientific">Gluconacetobacter tumulisoli</name>
    <dbReference type="NCBI Taxonomy" id="1286189"/>
    <lineage>
        <taxon>Bacteria</taxon>
        <taxon>Pseudomonadati</taxon>
        <taxon>Pseudomonadota</taxon>
        <taxon>Alphaproteobacteria</taxon>
        <taxon>Acetobacterales</taxon>
        <taxon>Acetobacteraceae</taxon>
        <taxon>Gluconacetobacter</taxon>
    </lineage>
</organism>
<accession>A0A7W4K946</accession>
<feature type="transmembrane region" description="Helical" evidence="5">
    <location>
        <begin position="414"/>
        <end position="432"/>
    </location>
</feature>
<dbReference type="SUPFAM" id="SSF103473">
    <property type="entry name" value="MFS general substrate transporter"/>
    <property type="match status" value="1"/>
</dbReference>
<dbReference type="InterPro" id="IPR036259">
    <property type="entry name" value="MFS_trans_sf"/>
</dbReference>
<dbReference type="PROSITE" id="PS50850">
    <property type="entry name" value="MFS"/>
    <property type="match status" value="1"/>
</dbReference>
<dbReference type="Pfam" id="PF00083">
    <property type="entry name" value="Sugar_tr"/>
    <property type="match status" value="1"/>
</dbReference>
<evidence type="ECO:0000256" key="2">
    <source>
        <dbReference type="ARBA" id="ARBA00022692"/>
    </source>
</evidence>
<dbReference type="EMBL" id="JABEQM010000012">
    <property type="protein sequence ID" value="MBB2202636.1"/>
    <property type="molecule type" value="Genomic_DNA"/>
</dbReference>
<sequence length="443" mass="47653">MNEVSGHEGAEVSCSFEHLPAGRLHYLAAISVFGGVVSDGYAIGSIGAVLPTATTALGASVWDVGAMGSGTLFGLFSGSVIIGAAADRFGRKPLLCLGMALAMLVSLLQGMVTSSFELVILRYLLGVSLAADYVAGSCYQIEFARASNRGHLLGAMMLFWSFGFAFAFQAGYLLCSGGPDGWRWCLMLGALPAGATCALRAWLPESPVWLHARARTEAALRIVKRHFPRHDVIFPAMPRPDEGIVVNNSLLSPKIRRRLMVAIVILLGQLVPYFLVGTFLLNILAELGIRSPYIGGLIYTFFVVVGSVLGFFIVERMSRRRFLILTFLVCGMSLCLMSSGIPFTPVVLLALFSVFALTLSAASCMQYVYFAELFPVVIRASAQGMAQSTSRICVSLTTFGIPYISQLVGINHVLQMTAVWLTAAGLICWAYAPETRDATLRAS</sequence>
<evidence type="ECO:0000256" key="3">
    <source>
        <dbReference type="ARBA" id="ARBA00022989"/>
    </source>
</evidence>
<dbReference type="InterPro" id="IPR020846">
    <property type="entry name" value="MFS_dom"/>
</dbReference>
<feature type="transmembrane region" description="Helical" evidence="5">
    <location>
        <begin position="118"/>
        <end position="139"/>
    </location>
</feature>
<feature type="transmembrane region" description="Helical" evidence="5">
    <location>
        <begin position="391"/>
        <end position="408"/>
    </location>
</feature>